<dbReference type="GO" id="GO:0071555">
    <property type="term" value="P:cell wall organization"/>
    <property type="evidence" value="ECO:0007669"/>
    <property type="project" value="InterPro"/>
</dbReference>
<evidence type="ECO:0000256" key="1">
    <source>
        <dbReference type="ARBA" id="ARBA00004418"/>
    </source>
</evidence>
<keyword evidence="4" id="KW-0732">Signal</keyword>
<dbReference type="InterPro" id="IPR001829">
    <property type="entry name" value="Pili_assmbl_chaperone_bac"/>
</dbReference>
<dbReference type="AlphaFoldDB" id="A0A9Q7K5Q8"/>
<dbReference type="PANTHER" id="PTHR30251:SF9">
    <property type="entry name" value="CHAPERONE PROTEIN CAF1M"/>
    <property type="match status" value="1"/>
</dbReference>
<dbReference type="PROSITE" id="PS00635">
    <property type="entry name" value="PILI_CHAPERONE"/>
    <property type="match status" value="1"/>
</dbReference>
<evidence type="ECO:0000256" key="7">
    <source>
        <dbReference type="ARBA" id="ARBA00023319"/>
    </source>
</evidence>
<gene>
    <name evidence="11" type="ORF">EKN29_05665</name>
</gene>
<sequence length="228" mass="25776">MLCNFIKSLFVVICLLNMSLSYAGVIIGGTRVIFNSDRADETFSIFNKETNVPYLIQVWVEPFDKKETTPPPFTAIPPVSRLEPQQEKILRIIKTKGALPEDRESVFWLNIKNIPPSGSSADSNTMEIAIKTRIKLFWRPVALNMTPEKAYMKVKWQRVGNHLQIENPAPIHINVMDVFVDGKEIPLNMLKPFEKLALPLPAGAAGKALRWRFINDYGAISEPLNLSL</sequence>
<feature type="domain" description="Pili assembly chaperone N-terminal" evidence="9">
    <location>
        <begin position="24"/>
        <end position="143"/>
    </location>
</feature>
<comment type="caution">
    <text evidence="11">The sequence shown here is derived from an EMBL/GenBank/DDBJ whole genome shotgun (WGS) entry which is preliminary data.</text>
</comment>
<dbReference type="InterPro" id="IPR016148">
    <property type="entry name" value="Pili_assmbl_chaperone_C"/>
</dbReference>
<keyword evidence="3" id="KW-1029">Fimbrium biogenesis</keyword>
<proteinExistence type="inferred from homology"/>
<keyword evidence="5" id="KW-0574">Periplasm</keyword>
<reference evidence="11 12" key="1">
    <citation type="submission" date="2018-12" db="EMBL/GenBank/DDBJ databases">
        <title>The Batch Genome Submission of Enterobacter spp. strains.</title>
        <authorList>
            <person name="Wei L."/>
            <person name="Wu W."/>
            <person name="Lin J."/>
            <person name="Zhang X."/>
            <person name="Feng Y."/>
            <person name="Zong Z."/>
        </authorList>
    </citation>
    <scope>NUCLEOTIDE SEQUENCE [LARGE SCALE GENOMIC DNA]</scope>
    <source>
        <strain evidence="11 12">SCEM020047</strain>
    </source>
</reference>
<dbReference type="InterPro" id="IPR050643">
    <property type="entry name" value="Periplasmic_pilus_chap"/>
</dbReference>
<evidence type="ECO:0000256" key="5">
    <source>
        <dbReference type="ARBA" id="ARBA00022764"/>
    </source>
</evidence>
<evidence type="ECO:0000256" key="4">
    <source>
        <dbReference type="ARBA" id="ARBA00022729"/>
    </source>
</evidence>
<evidence type="ECO:0000256" key="8">
    <source>
        <dbReference type="RuleBase" id="RU003918"/>
    </source>
</evidence>
<organism evidence="11 12">
    <name type="scientific">Enterobacter mori</name>
    <dbReference type="NCBI Taxonomy" id="539813"/>
    <lineage>
        <taxon>Bacteria</taxon>
        <taxon>Pseudomonadati</taxon>
        <taxon>Pseudomonadota</taxon>
        <taxon>Gammaproteobacteria</taxon>
        <taxon>Enterobacterales</taxon>
        <taxon>Enterobacteriaceae</taxon>
        <taxon>Enterobacter</taxon>
    </lineage>
</organism>
<dbReference type="PANTHER" id="PTHR30251">
    <property type="entry name" value="PILUS ASSEMBLY CHAPERONE"/>
    <property type="match status" value="1"/>
</dbReference>
<keyword evidence="7" id="KW-0393">Immunoglobulin domain</keyword>
<dbReference type="Pfam" id="PF00345">
    <property type="entry name" value="PapD_N"/>
    <property type="match status" value="1"/>
</dbReference>
<dbReference type="FunFam" id="2.60.40.10:FF:000458">
    <property type="entry name" value="Molecular chaperone FimC"/>
    <property type="match status" value="1"/>
</dbReference>
<feature type="domain" description="Pili assembly chaperone C-terminal" evidence="10">
    <location>
        <begin position="165"/>
        <end position="221"/>
    </location>
</feature>
<evidence type="ECO:0000259" key="10">
    <source>
        <dbReference type="Pfam" id="PF02753"/>
    </source>
</evidence>
<dbReference type="InterPro" id="IPR018046">
    <property type="entry name" value="Pili_assmbl_chaperone_CS"/>
</dbReference>
<dbReference type="Pfam" id="PF02753">
    <property type="entry name" value="PapD_C"/>
    <property type="match status" value="1"/>
</dbReference>
<comment type="subcellular location">
    <subcellularLocation>
        <location evidence="1 8">Periplasm</location>
    </subcellularLocation>
</comment>
<dbReference type="GO" id="GO:0030288">
    <property type="term" value="C:outer membrane-bounded periplasmic space"/>
    <property type="evidence" value="ECO:0007669"/>
    <property type="project" value="InterPro"/>
</dbReference>
<comment type="similarity">
    <text evidence="2 8">Belongs to the periplasmic pilus chaperone family.</text>
</comment>
<evidence type="ECO:0000259" key="9">
    <source>
        <dbReference type="Pfam" id="PF00345"/>
    </source>
</evidence>
<evidence type="ECO:0000256" key="2">
    <source>
        <dbReference type="ARBA" id="ARBA00007399"/>
    </source>
</evidence>
<dbReference type="PRINTS" id="PR00969">
    <property type="entry name" value="CHAPERONPILI"/>
</dbReference>
<dbReference type="Gene3D" id="2.60.40.10">
    <property type="entry name" value="Immunoglobulins"/>
    <property type="match status" value="2"/>
</dbReference>
<dbReference type="NCBIfam" id="NF011818">
    <property type="entry name" value="PRK15290.1"/>
    <property type="match status" value="1"/>
</dbReference>
<dbReference type="InterPro" id="IPR016147">
    <property type="entry name" value="Pili_assmbl_chaperone_N"/>
</dbReference>
<protein>
    <submittedName>
        <fullName evidence="11">Fimbrial chaperone</fullName>
    </submittedName>
</protein>
<name>A0A9Q7K5Q8_9ENTR</name>
<evidence type="ECO:0000313" key="11">
    <source>
        <dbReference type="EMBL" id="RTQ26053.1"/>
    </source>
</evidence>
<accession>A0A9Q7K5Q8</accession>
<dbReference type="InterPro" id="IPR036316">
    <property type="entry name" value="Pili_assmbl_chap_C_dom_sf"/>
</dbReference>
<dbReference type="InterPro" id="IPR008962">
    <property type="entry name" value="PapD-like_sf"/>
</dbReference>
<dbReference type="EMBL" id="RXPP01000004">
    <property type="protein sequence ID" value="RTQ26053.1"/>
    <property type="molecule type" value="Genomic_DNA"/>
</dbReference>
<keyword evidence="6 8" id="KW-0143">Chaperone</keyword>
<dbReference type="Proteomes" id="UP000282263">
    <property type="component" value="Unassembled WGS sequence"/>
</dbReference>
<evidence type="ECO:0000256" key="3">
    <source>
        <dbReference type="ARBA" id="ARBA00022558"/>
    </source>
</evidence>
<evidence type="ECO:0000256" key="6">
    <source>
        <dbReference type="ARBA" id="ARBA00023186"/>
    </source>
</evidence>
<evidence type="ECO:0000313" key="12">
    <source>
        <dbReference type="Proteomes" id="UP000282263"/>
    </source>
</evidence>
<dbReference type="RefSeq" id="WP_108417227.1">
    <property type="nucleotide sequence ID" value="NZ_CABIVX010000003.1"/>
</dbReference>
<dbReference type="InterPro" id="IPR013783">
    <property type="entry name" value="Ig-like_fold"/>
</dbReference>
<dbReference type="SUPFAM" id="SSF49584">
    <property type="entry name" value="Periplasmic chaperone C-domain"/>
    <property type="match status" value="1"/>
</dbReference>
<dbReference type="SUPFAM" id="SSF49354">
    <property type="entry name" value="PapD-like"/>
    <property type="match status" value="1"/>
</dbReference>